<feature type="domain" description="Tc1-like transposase DDE" evidence="1">
    <location>
        <begin position="59"/>
        <end position="203"/>
    </location>
</feature>
<dbReference type="AlphaFoldDB" id="A0A518DCR5"/>
<dbReference type="KEGG" id="pnd:Pla175_26630"/>
<dbReference type="Proteomes" id="UP000317429">
    <property type="component" value="Chromosome"/>
</dbReference>
<evidence type="ECO:0000259" key="1">
    <source>
        <dbReference type="Pfam" id="PF13358"/>
    </source>
</evidence>
<dbReference type="EMBL" id="CP036291">
    <property type="protein sequence ID" value="QDU89275.1"/>
    <property type="molecule type" value="Genomic_DNA"/>
</dbReference>
<keyword evidence="4" id="KW-1185">Reference proteome</keyword>
<dbReference type="InterPro" id="IPR036397">
    <property type="entry name" value="RNaseH_sf"/>
</dbReference>
<dbReference type="Gene3D" id="3.30.420.10">
    <property type="entry name" value="Ribonuclease H-like superfamily/Ribonuclease H"/>
    <property type="match status" value="1"/>
</dbReference>
<dbReference type="Pfam" id="PF13358">
    <property type="entry name" value="DDE_3"/>
    <property type="match status" value="1"/>
</dbReference>
<proteinExistence type="predicted"/>
<protein>
    <recommendedName>
        <fullName evidence="5">Tc1-like transposase DDE domain-containing protein</fullName>
    </recommendedName>
</protein>
<accession>A0A518DCR5</accession>
<dbReference type="RefSeq" id="WP_197526777.1">
    <property type="nucleotide sequence ID" value="NZ_CP036291.1"/>
</dbReference>
<dbReference type="InterPro" id="IPR047655">
    <property type="entry name" value="Transpos_IS630-like"/>
</dbReference>
<reference evidence="3 4" key="1">
    <citation type="submission" date="2019-02" db="EMBL/GenBank/DDBJ databases">
        <title>Deep-cultivation of Planctomycetes and their phenomic and genomic characterization uncovers novel biology.</title>
        <authorList>
            <person name="Wiegand S."/>
            <person name="Jogler M."/>
            <person name="Boedeker C."/>
            <person name="Pinto D."/>
            <person name="Vollmers J."/>
            <person name="Rivas-Marin E."/>
            <person name="Kohn T."/>
            <person name="Peeters S.H."/>
            <person name="Heuer A."/>
            <person name="Rast P."/>
            <person name="Oberbeckmann S."/>
            <person name="Bunk B."/>
            <person name="Jeske O."/>
            <person name="Meyerdierks A."/>
            <person name="Storesund J.E."/>
            <person name="Kallscheuer N."/>
            <person name="Luecker S."/>
            <person name="Lage O.M."/>
            <person name="Pohl T."/>
            <person name="Merkel B.J."/>
            <person name="Hornburger P."/>
            <person name="Mueller R.-W."/>
            <person name="Bruemmer F."/>
            <person name="Labrenz M."/>
            <person name="Spormann A.M."/>
            <person name="Op den Camp H."/>
            <person name="Overmann J."/>
            <person name="Amann R."/>
            <person name="Jetten M.S.M."/>
            <person name="Mascher T."/>
            <person name="Medema M.H."/>
            <person name="Devos D.P."/>
            <person name="Kaster A.-K."/>
            <person name="Ovreas L."/>
            <person name="Rohde M."/>
            <person name="Galperin M.Y."/>
            <person name="Jogler C."/>
        </authorList>
    </citation>
    <scope>NUCLEOTIDE SEQUENCE [LARGE SCALE GENOMIC DNA]</scope>
    <source>
        <strain evidence="3 4">Pla175</strain>
    </source>
</reference>
<dbReference type="InterPro" id="IPR038717">
    <property type="entry name" value="Tc1-like_DDE_dom"/>
</dbReference>
<dbReference type="InterPro" id="IPR025959">
    <property type="entry name" value="Winged_HTH_dom"/>
</dbReference>
<evidence type="ECO:0000259" key="2">
    <source>
        <dbReference type="Pfam" id="PF13592"/>
    </source>
</evidence>
<dbReference type="Pfam" id="PF13592">
    <property type="entry name" value="HTH_33"/>
    <property type="match status" value="1"/>
</dbReference>
<dbReference type="GO" id="GO:0003676">
    <property type="term" value="F:nucleic acid binding"/>
    <property type="evidence" value="ECO:0007669"/>
    <property type="project" value="InterPro"/>
</dbReference>
<sequence>MVDRRGKSAFKSDNTVGYRYLRPRPRHRKADPAQVEAFKQAWPERLDKIAAEHPGKRLRVYFQDESRFGQQGTNTNVWAEKGSRPTAVRQTEYEYLWVIGAVCPECLLELGGARRRAPQPAVEHADRQLILGAVRKTIPEGKHAVMIWDGAGFHTAGALRVPENVTLVKLPPYSPELNPIENLWRYLKSHFSSNRAYADYDALEAAAMAAWRVAVLDQDLVRSVCAAPYLDRATSNRKRTTPGRH</sequence>
<gene>
    <name evidence="3" type="ORF">Pla175_26630</name>
</gene>
<evidence type="ECO:0008006" key="5">
    <source>
        <dbReference type="Google" id="ProtNLM"/>
    </source>
</evidence>
<dbReference type="NCBIfam" id="NF033545">
    <property type="entry name" value="transpos_IS630"/>
    <property type="match status" value="1"/>
</dbReference>
<evidence type="ECO:0000313" key="3">
    <source>
        <dbReference type="EMBL" id="QDU89275.1"/>
    </source>
</evidence>
<name>A0A518DCR5_9BACT</name>
<organism evidence="3 4">
    <name type="scientific">Pirellulimonas nuda</name>
    <dbReference type="NCBI Taxonomy" id="2528009"/>
    <lineage>
        <taxon>Bacteria</taxon>
        <taxon>Pseudomonadati</taxon>
        <taxon>Planctomycetota</taxon>
        <taxon>Planctomycetia</taxon>
        <taxon>Pirellulales</taxon>
        <taxon>Lacipirellulaceae</taxon>
        <taxon>Pirellulimonas</taxon>
    </lineage>
</organism>
<evidence type="ECO:0000313" key="4">
    <source>
        <dbReference type="Proteomes" id="UP000317429"/>
    </source>
</evidence>
<feature type="domain" description="Winged helix-turn helix" evidence="2">
    <location>
        <begin position="17"/>
        <end position="40"/>
    </location>
</feature>